<dbReference type="AlphaFoldDB" id="A0A7J7R209"/>
<dbReference type="InterPro" id="IPR051036">
    <property type="entry name" value="SIGLEC"/>
</dbReference>
<evidence type="ECO:0000256" key="3">
    <source>
        <dbReference type="ARBA" id="ARBA00022989"/>
    </source>
</evidence>
<dbReference type="GO" id="GO:0033691">
    <property type="term" value="F:sialic acid binding"/>
    <property type="evidence" value="ECO:0007669"/>
    <property type="project" value="TreeGrafter"/>
</dbReference>
<keyword evidence="4 6" id="KW-0472">Membrane</keyword>
<dbReference type="GO" id="GO:0005886">
    <property type="term" value="C:plasma membrane"/>
    <property type="evidence" value="ECO:0007669"/>
    <property type="project" value="TreeGrafter"/>
</dbReference>
<protein>
    <submittedName>
        <fullName evidence="7">SIGLEC family like 1</fullName>
    </submittedName>
</protein>
<dbReference type="PANTHER" id="PTHR12035">
    <property type="entry name" value="SIALIC ACID BINDING IMMUNOGLOBULIN-LIKE LECTIN"/>
    <property type="match status" value="1"/>
</dbReference>
<reference evidence="7 8" key="1">
    <citation type="journal article" date="2020" name="Nature">
        <title>Six reference-quality genomes reveal evolution of bat adaptations.</title>
        <authorList>
            <person name="Jebb D."/>
            <person name="Huang Z."/>
            <person name="Pippel M."/>
            <person name="Hughes G.M."/>
            <person name="Lavrichenko K."/>
            <person name="Devanna P."/>
            <person name="Winkler S."/>
            <person name="Jermiin L.S."/>
            <person name="Skirmuntt E.C."/>
            <person name="Katzourakis A."/>
            <person name="Burkitt-Gray L."/>
            <person name="Ray D.A."/>
            <person name="Sullivan K.A.M."/>
            <person name="Roscito J.G."/>
            <person name="Kirilenko B.M."/>
            <person name="Davalos L.M."/>
            <person name="Corthals A.P."/>
            <person name="Power M.L."/>
            <person name="Jones G."/>
            <person name="Ransome R.D."/>
            <person name="Dechmann D.K.N."/>
            <person name="Locatelli A.G."/>
            <person name="Puechmaille S.J."/>
            <person name="Fedrigo O."/>
            <person name="Jarvis E.D."/>
            <person name="Hiller M."/>
            <person name="Vernes S.C."/>
            <person name="Myers E.W."/>
            <person name="Teeling E.C."/>
        </authorList>
    </citation>
    <scope>NUCLEOTIDE SEQUENCE [LARGE SCALE GENOMIC DNA]</scope>
    <source>
        <strain evidence="7">MPipKuh1</strain>
        <tissue evidence="7">Flight muscle</tissue>
    </source>
</reference>
<dbReference type="GO" id="GO:0007155">
    <property type="term" value="P:cell adhesion"/>
    <property type="evidence" value="ECO:0007669"/>
    <property type="project" value="TreeGrafter"/>
</dbReference>
<evidence type="ECO:0000313" key="7">
    <source>
        <dbReference type="EMBL" id="KAF6270063.1"/>
    </source>
</evidence>
<dbReference type="EMBL" id="JACAGB010000108">
    <property type="protein sequence ID" value="KAF6270063.1"/>
    <property type="molecule type" value="Genomic_DNA"/>
</dbReference>
<evidence type="ECO:0000256" key="5">
    <source>
        <dbReference type="SAM" id="MobiDB-lite"/>
    </source>
</evidence>
<feature type="region of interest" description="Disordered" evidence="5">
    <location>
        <begin position="156"/>
        <end position="188"/>
    </location>
</feature>
<evidence type="ECO:0000313" key="8">
    <source>
        <dbReference type="Proteomes" id="UP000558488"/>
    </source>
</evidence>
<keyword evidence="2 6" id="KW-0812">Transmembrane</keyword>
<dbReference type="Gene3D" id="2.60.40.10">
    <property type="entry name" value="Immunoglobulins"/>
    <property type="match status" value="1"/>
</dbReference>
<comment type="caution">
    <text evidence="7">The sequence shown here is derived from an EMBL/GenBank/DDBJ whole genome shotgun (WGS) entry which is preliminary data.</text>
</comment>
<evidence type="ECO:0000256" key="1">
    <source>
        <dbReference type="ARBA" id="ARBA00004167"/>
    </source>
</evidence>
<evidence type="ECO:0000256" key="6">
    <source>
        <dbReference type="SAM" id="Phobius"/>
    </source>
</evidence>
<keyword evidence="8" id="KW-1185">Reference proteome</keyword>
<proteinExistence type="predicted"/>
<keyword evidence="3 6" id="KW-1133">Transmembrane helix</keyword>
<comment type="subcellular location">
    <subcellularLocation>
        <location evidence="1">Membrane</location>
        <topology evidence="1">Single-pass membrane protein</topology>
    </subcellularLocation>
</comment>
<dbReference type="PANTHER" id="PTHR12035:SF125">
    <property type="entry name" value="SIALIC ACID-BINDING IG-LIKE LECTIN 5"/>
    <property type="match status" value="1"/>
</dbReference>
<feature type="compositionally biased region" description="Polar residues" evidence="5">
    <location>
        <begin position="172"/>
        <end position="182"/>
    </location>
</feature>
<dbReference type="InterPro" id="IPR036179">
    <property type="entry name" value="Ig-like_dom_sf"/>
</dbReference>
<evidence type="ECO:0000256" key="4">
    <source>
        <dbReference type="ARBA" id="ARBA00023136"/>
    </source>
</evidence>
<gene>
    <name evidence="7" type="ORF">mPipKuh1_015804</name>
</gene>
<dbReference type="SUPFAM" id="SSF48726">
    <property type="entry name" value="Immunoglobulin"/>
    <property type="match status" value="1"/>
</dbReference>
<dbReference type="InterPro" id="IPR013783">
    <property type="entry name" value="Ig-like_fold"/>
</dbReference>
<name>A0A7J7R209_PIPKU</name>
<accession>A0A7J7R209</accession>
<feature type="transmembrane region" description="Helical" evidence="6">
    <location>
        <begin position="118"/>
        <end position="138"/>
    </location>
</feature>
<evidence type="ECO:0000256" key="2">
    <source>
        <dbReference type="ARBA" id="ARBA00022692"/>
    </source>
</evidence>
<dbReference type="Proteomes" id="UP000558488">
    <property type="component" value="Unassembled WGS sequence"/>
</dbReference>
<organism evidence="7 8">
    <name type="scientific">Pipistrellus kuhlii</name>
    <name type="common">Kuhl's pipistrelle</name>
    <dbReference type="NCBI Taxonomy" id="59472"/>
    <lineage>
        <taxon>Eukaryota</taxon>
        <taxon>Metazoa</taxon>
        <taxon>Chordata</taxon>
        <taxon>Craniata</taxon>
        <taxon>Vertebrata</taxon>
        <taxon>Euteleostomi</taxon>
        <taxon>Mammalia</taxon>
        <taxon>Eutheria</taxon>
        <taxon>Laurasiatheria</taxon>
        <taxon>Chiroptera</taxon>
        <taxon>Yangochiroptera</taxon>
        <taxon>Vespertilionidae</taxon>
        <taxon>Pipistrellus</taxon>
    </lineage>
</organism>
<sequence>MLQTVVPPKGLEPAELVSSSCSLKKMLQCSCSFHGVPAPYVRWWLEGDAIGRDNPQVTSTILTPWSNTTISLTEMPELGAHLICEGKNEYGDHAMNIILMSIKSPSVTQSFISGLFQGLVYGVIATTLLFLCLIPCIVNHIKKTLLKKIAVIKAEKSPSEPNMSLNPEEPETSTVTSATGNKSVDILS</sequence>